<dbReference type="EMBL" id="QNUL01000036">
    <property type="protein sequence ID" value="REA56621.1"/>
    <property type="molecule type" value="Genomic_DNA"/>
</dbReference>
<evidence type="ECO:0000313" key="1">
    <source>
        <dbReference type="EMBL" id="REA56621.1"/>
    </source>
</evidence>
<dbReference type="Proteomes" id="UP000256373">
    <property type="component" value="Unassembled WGS sequence"/>
</dbReference>
<accession>A0A3D8Y3J5</accession>
<dbReference type="RefSeq" id="WP_115833931.1">
    <property type="nucleotide sequence ID" value="NZ_QNUL01000036.1"/>
</dbReference>
<proteinExistence type="predicted"/>
<sequence length="104" mass="11973">MKKYIICHYKNGSLIFSTISAYEKTSADQIVDIFRKYKLTTASRPFQNDQFKVTGRINLHYDPFSSSELQWDEVVKQMTLTLNVLESELQKMFPVSNNLPTGSG</sequence>
<evidence type="ECO:0000313" key="2">
    <source>
        <dbReference type="Proteomes" id="UP000256373"/>
    </source>
</evidence>
<protein>
    <submittedName>
        <fullName evidence="1">Uncharacterized protein</fullName>
    </submittedName>
</protein>
<gene>
    <name evidence="1" type="ORF">DSL64_26220</name>
</gene>
<keyword evidence="2" id="KW-1185">Reference proteome</keyword>
<name>A0A3D8Y3J5_9BACT</name>
<organism evidence="1 2">
    <name type="scientific">Dyadobacter luteus</name>
    <dbReference type="NCBI Taxonomy" id="2259619"/>
    <lineage>
        <taxon>Bacteria</taxon>
        <taxon>Pseudomonadati</taxon>
        <taxon>Bacteroidota</taxon>
        <taxon>Cytophagia</taxon>
        <taxon>Cytophagales</taxon>
        <taxon>Spirosomataceae</taxon>
        <taxon>Dyadobacter</taxon>
    </lineage>
</organism>
<dbReference type="AlphaFoldDB" id="A0A3D8Y3J5"/>
<dbReference type="OrthoDB" id="960143at2"/>
<comment type="caution">
    <text evidence="1">The sequence shown here is derived from an EMBL/GenBank/DDBJ whole genome shotgun (WGS) entry which is preliminary data.</text>
</comment>
<reference evidence="1 2" key="1">
    <citation type="submission" date="2018-07" db="EMBL/GenBank/DDBJ databases">
        <title>Dyadobacter roseus sp. nov., isolated from rose rhizosphere soil.</title>
        <authorList>
            <person name="Chen L."/>
        </authorList>
    </citation>
    <scope>NUCLEOTIDE SEQUENCE [LARGE SCALE GENOMIC DNA]</scope>
    <source>
        <strain evidence="1 2">RS19</strain>
    </source>
</reference>